<organism evidence="4 5">
    <name type="scientific">Opitutus terrae (strain DSM 11246 / JCM 15787 / PB90-1)</name>
    <dbReference type="NCBI Taxonomy" id="452637"/>
    <lineage>
        <taxon>Bacteria</taxon>
        <taxon>Pseudomonadati</taxon>
        <taxon>Verrucomicrobiota</taxon>
        <taxon>Opitutia</taxon>
        <taxon>Opitutales</taxon>
        <taxon>Opitutaceae</taxon>
        <taxon>Opitutus</taxon>
    </lineage>
</organism>
<dbReference type="InterPro" id="IPR036249">
    <property type="entry name" value="Thioredoxin-like_sf"/>
</dbReference>
<keyword evidence="5" id="KW-1185">Reference proteome</keyword>
<proteinExistence type="predicted"/>
<dbReference type="GO" id="GO:0009307">
    <property type="term" value="P:DNA restriction-modification system"/>
    <property type="evidence" value="ECO:0007669"/>
    <property type="project" value="InterPro"/>
</dbReference>
<feature type="domain" description="Thioredoxin" evidence="3">
    <location>
        <begin position="73"/>
        <end position="222"/>
    </location>
</feature>
<keyword evidence="4" id="KW-0540">Nuclease</keyword>
<keyword evidence="2" id="KW-0812">Transmembrane</keyword>
<dbReference type="InterPro" id="IPR007560">
    <property type="entry name" value="Restrct_endonuc_IV_Mrr"/>
</dbReference>
<keyword evidence="2" id="KW-1133">Transmembrane helix</keyword>
<dbReference type="Proteomes" id="UP000007013">
    <property type="component" value="Chromosome"/>
</dbReference>
<feature type="region of interest" description="Disordered" evidence="1">
    <location>
        <begin position="65"/>
        <end position="88"/>
    </location>
</feature>
<dbReference type="EMBL" id="CP001032">
    <property type="protein sequence ID" value="ACB76963.1"/>
    <property type="molecule type" value="Genomic_DNA"/>
</dbReference>
<dbReference type="PROSITE" id="PS51352">
    <property type="entry name" value="THIOREDOXIN_2"/>
    <property type="match status" value="1"/>
</dbReference>
<dbReference type="InterPro" id="IPR011335">
    <property type="entry name" value="Restrct_endonuc-II-like"/>
</dbReference>
<feature type="compositionally biased region" description="Pro residues" evidence="1">
    <location>
        <begin position="68"/>
        <end position="78"/>
    </location>
</feature>
<feature type="transmembrane region" description="Helical" evidence="2">
    <location>
        <begin position="251"/>
        <end position="270"/>
    </location>
</feature>
<dbReference type="Gene3D" id="3.40.30.10">
    <property type="entry name" value="Glutaredoxin"/>
    <property type="match status" value="1"/>
</dbReference>
<dbReference type="HOGENOM" id="CLU_651862_0_0_0"/>
<evidence type="ECO:0000256" key="2">
    <source>
        <dbReference type="SAM" id="Phobius"/>
    </source>
</evidence>
<keyword evidence="4" id="KW-0378">Hydrolase</keyword>
<evidence type="ECO:0000313" key="5">
    <source>
        <dbReference type="Proteomes" id="UP000007013"/>
    </source>
</evidence>
<dbReference type="InterPro" id="IPR013766">
    <property type="entry name" value="Thioredoxin_domain"/>
</dbReference>
<protein>
    <submittedName>
        <fullName evidence="4">Restriction endonuclease</fullName>
    </submittedName>
</protein>
<dbReference type="RefSeq" id="WP_012376492.1">
    <property type="nucleotide sequence ID" value="NC_010571.1"/>
</dbReference>
<dbReference type="GO" id="GO:0004519">
    <property type="term" value="F:endonuclease activity"/>
    <property type="evidence" value="ECO:0007669"/>
    <property type="project" value="UniProtKB-KW"/>
</dbReference>
<dbReference type="GO" id="GO:0003677">
    <property type="term" value="F:DNA binding"/>
    <property type="evidence" value="ECO:0007669"/>
    <property type="project" value="InterPro"/>
</dbReference>
<dbReference type="KEGG" id="ote:Oter_3686"/>
<dbReference type="AlphaFoldDB" id="B1ZXG8"/>
<dbReference type="eggNOG" id="COG0526">
    <property type="taxonomic scope" value="Bacteria"/>
</dbReference>
<sequence length="421" mass="44739">MLLLATLLPAAENSPVVGPGATRDEVLAAYGWPSGQSLSGGREIFTYPQGQVVLKDGVVERMDFSPNVPWPKPKPRPPAATASTKPSVAEKPVAVARKDAWLADIAAAKAEAASRAAQMLLLFTGSDWSPPSKRFEAEVANAPEFLAAVSDLVLVRLDFPRTTTLAPALREQNAVLRERYNVTTYPTLVLVDADGQEVSRVNLAKERREPTYREQVIAAVAEARPTTSPLVTRAGEAPAGRNLAGGALGRVSVVIMAGAVIVLGLCWWLIRRRAAESEASHTGPATILPTPADVAAWSQERLRDVAAALFEYEGSRVQVRPADSGADLALLHPSEPKPRVLVRCQAASAGLAAAKGVRTFFGTTVMEGVDGVWFVSAGGFTAEARQFAAEHGLVLISGEDLLQRLKAMPPLALMRALAPAR</sequence>
<dbReference type="SUPFAM" id="SSF52980">
    <property type="entry name" value="Restriction endonuclease-like"/>
    <property type="match status" value="1"/>
</dbReference>
<dbReference type="Pfam" id="PF04471">
    <property type="entry name" value="Mrr_cat"/>
    <property type="match status" value="1"/>
</dbReference>
<dbReference type="OrthoDB" id="9811036at2"/>
<name>B1ZXG8_OPITP</name>
<accession>B1ZXG8</accession>
<evidence type="ECO:0000313" key="4">
    <source>
        <dbReference type="EMBL" id="ACB76963.1"/>
    </source>
</evidence>
<evidence type="ECO:0000259" key="3">
    <source>
        <dbReference type="PROSITE" id="PS51352"/>
    </source>
</evidence>
<reference evidence="4 5" key="1">
    <citation type="journal article" date="2011" name="J. Bacteriol.">
        <title>Genome sequence of the verrucomicrobium Opitutus terrae PB90-1, an abundant inhabitant of rice paddy soil ecosystems.</title>
        <authorList>
            <person name="van Passel M.W."/>
            <person name="Kant R."/>
            <person name="Palva A."/>
            <person name="Copeland A."/>
            <person name="Lucas S."/>
            <person name="Lapidus A."/>
            <person name="Glavina del Rio T."/>
            <person name="Pitluck S."/>
            <person name="Goltsman E."/>
            <person name="Clum A."/>
            <person name="Sun H."/>
            <person name="Schmutz J."/>
            <person name="Larimer F.W."/>
            <person name="Land M.L."/>
            <person name="Hauser L."/>
            <person name="Kyrpides N."/>
            <person name="Mikhailova N."/>
            <person name="Richardson P.P."/>
            <person name="Janssen P.H."/>
            <person name="de Vos W.M."/>
            <person name="Smidt H."/>
        </authorList>
    </citation>
    <scope>NUCLEOTIDE SEQUENCE [LARGE SCALE GENOMIC DNA]</scope>
    <source>
        <strain evidence="5">DSM 11246 / JCM 15787 / PB90-1</strain>
    </source>
</reference>
<evidence type="ECO:0000256" key="1">
    <source>
        <dbReference type="SAM" id="MobiDB-lite"/>
    </source>
</evidence>
<gene>
    <name evidence="4" type="ordered locus">Oter_3686</name>
</gene>
<keyword evidence="2" id="KW-0472">Membrane</keyword>
<keyword evidence="4" id="KW-0255">Endonuclease</keyword>
<dbReference type="Pfam" id="PF13899">
    <property type="entry name" value="Thioredoxin_7"/>
    <property type="match status" value="1"/>
</dbReference>
<dbReference type="STRING" id="452637.Oter_3686"/>
<dbReference type="SUPFAM" id="SSF52833">
    <property type="entry name" value="Thioredoxin-like"/>
    <property type="match status" value="1"/>
</dbReference>